<proteinExistence type="predicted"/>
<reference evidence="1" key="1">
    <citation type="submission" date="2015-11" db="EMBL/GenBank/DDBJ databases">
        <title>De novo transcriptome assembly of four potential Pierce s Disease insect vectors from Arizona vineyards.</title>
        <authorList>
            <person name="Tassone E.E."/>
        </authorList>
    </citation>
    <scope>NUCLEOTIDE SEQUENCE</scope>
</reference>
<name>A0A1B6MLY1_9HEMI</name>
<gene>
    <name evidence="1" type="ORF">g.17720</name>
</gene>
<dbReference type="EMBL" id="GEBQ01003055">
    <property type="protein sequence ID" value="JAT36922.1"/>
    <property type="molecule type" value="Transcribed_RNA"/>
</dbReference>
<dbReference type="AlphaFoldDB" id="A0A1B6MLY1"/>
<sequence>MIANGHKHYEEDIIQEQTEKFTNNEDDLLSEEMMEFTDPSNMCEVLLDSSDPHLDPILNPIAEVYLNELQDMHEEITGSVDPDDEYILSDNGDSIFANMLRIQHAQVVERVPSKPGNNGNVPSFKPADSSAFIPMKVPCGQPEMLSSTPEILSSCESKMLSSIPETLSLSCE</sequence>
<organism evidence="1">
    <name type="scientific">Graphocephala atropunctata</name>
    <dbReference type="NCBI Taxonomy" id="36148"/>
    <lineage>
        <taxon>Eukaryota</taxon>
        <taxon>Metazoa</taxon>
        <taxon>Ecdysozoa</taxon>
        <taxon>Arthropoda</taxon>
        <taxon>Hexapoda</taxon>
        <taxon>Insecta</taxon>
        <taxon>Pterygota</taxon>
        <taxon>Neoptera</taxon>
        <taxon>Paraneoptera</taxon>
        <taxon>Hemiptera</taxon>
        <taxon>Auchenorrhyncha</taxon>
        <taxon>Membracoidea</taxon>
        <taxon>Cicadellidae</taxon>
        <taxon>Cicadellinae</taxon>
        <taxon>Cicadellini</taxon>
        <taxon>Graphocephala</taxon>
    </lineage>
</organism>
<protein>
    <submittedName>
        <fullName evidence="1">Uncharacterized protein</fullName>
    </submittedName>
</protein>
<evidence type="ECO:0000313" key="1">
    <source>
        <dbReference type="EMBL" id="JAT36922.1"/>
    </source>
</evidence>
<accession>A0A1B6MLY1</accession>
<feature type="non-terminal residue" evidence="1">
    <location>
        <position position="172"/>
    </location>
</feature>